<dbReference type="GeneID" id="39876720"/>
<reference evidence="2 3" key="1">
    <citation type="journal article" date="2017" name="BMC Genomics">
        <title>Whole-genome assembly of Babesia ovata and comparative genomics between closely related pathogens.</title>
        <authorList>
            <person name="Yamagishi J."/>
            <person name="Asada M."/>
            <person name="Hakimi H."/>
            <person name="Tanaka T.Q."/>
            <person name="Sugimoto C."/>
            <person name="Kawazu S."/>
        </authorList>
    </citation>
    <scope>NUCLEOTIDE SEQUENCE [LARGE SCALE GENOMIC DNA]</scope>
    <source>
        <strain evidence="2 3">Miyake</strain>
    </source>
</reference>
<keyword evidence="3" id="KW-1185">Reference proteome</keyword>
<dbReference type="EMBL" id="BDSA01000009">
    <property type="protein sequence ID" value="GBE62950.1"/>
    <property type="molecule type" value="Genomic_DNA"/>
</dbReference>
<evidence type="ECO:0000256" key="1">
    <source>
        <dbReference type="SAM" id="Phobius"/>
    </source>
</evidence>
<protein>
    <recommendedName>
        <fullName evidence="4">Extracellular matrix-binding ebh</fullName>
    </recommendedName>
</protein>
<keyword evidence="1" id="KW-0472">Membrane</keyword>
<dbReference type="VEuPathDB" id="PiroplasmaDB:BOVATA_044430"/>
<gene>
    <name evidence="2" type="ORF">BOVATA_044430</name>
</gene>
<dbReference type="Proteomes" id="UP000236319">
    <property type="component" value="Unassembled WGS sequence"/>
</dbReference>
<comment type="caution">
    <text evidence="2">The sequence shown here is derived from an EMBL/GenBank/DDBJ whole genome shotgun (WGS) entry which is preliminary data.</text>
</comment>
<evidence type="ECO:0000313" key="3">
    <source>
        <dbReference type="Proteomes" id="UP000236319"/>
    </source>
</evidence>
<feature type="transmembrane region" description="Helical" evidence="1">
    <location>
        <begin position="1580"/>
        <end position="1605"/>
    </location>
</feature>
<keyword evidence="1" id="KW-0812">Transmembrane</keyword>
<name>A0A2H6KIY4_9APIC</name>
<proteinExistence type="predicted"/>
<keyword evidence="1" id="KW-1133">Transmembrane helix</keyword>
<evidence type="ECO:0008006" key="4">
    <source>
        <dbReference type="Google" id="ProtNLM"/>
    </source>
</evidence>
<sequence>MAFLGGVLESVKDDDAVTKYDKNNDIKNLPFSITITQVSEALQAWSGELEGRTKSVTRHLETLSTNIDSNISSVGELHDFDVAAKQWRTAVVGALEGTLRDARLAIEKLDNPLQAKLKTDFDKIQVRIHDFAGNAERDQEEMRALGKSVERELADLRSKVIAYAETQKSICIDELRSAFETKIKTPIGNVQTALKSVQQNLEQWSKKANSVVAAALKKVEEILAHVKVKGEKKSKPQKWYNVENAAKALKEKADTLLKAVEGARKTLESNVQVALQAVKTMDKALKGDLNEVKININTAVSDYVRNQILTKIKTKVSSIKGVKDGDGLKGIKKRIVEEYAEKFKAEKGFRDIVEHWLTNILTSVPVIAALGSYVNKGTDAVLTTIFIKGDNIGEVAKAITAAFNEEIGAAVGAYNATITGGDDSKIEKHVVAVNAACMAFASKLATKMKESKTTEIAEAIKRTLNSPSTASDPFIAAVQLTYAVQPMLSELIGAARQAGNEVASFAGIEDHEIKIGKNLHEALGAAQNLEDDLKTGLGEDTAGQGAGTGGSVIFKEKVDNTILSVLNGKLPNLSGTSGGEVDIEGSKLFAGYVGGNGRSGKKEALEKEIGEILQNVKRNLDANDTEKEELMKDTHLTKALENVDDTLLKFADAVKELIQSSGMTEGNDLSYYLKNLKAMLMDDGKKYYGIDKDLAKIRHEIALILGEPYPGNPQGNLKEIVTQAQEFYEKTIKTTVENCVEKINQKVRQEVHDKIKALKKDAFDRYVEATTEDMRRLKGYVMQQREKMSNAIGIDSARGVKGLLDKLRRTLSSHTPMLNPSTLSEFAKHINEWLHEFFDSLHYQTEFTQYESLLYPPIDTLLSDLHASGHFNHTFNTNLDNLNNALHNFEPKRFSKPCSILLDALKDGLNALATQLGYAYVNSYSGRPWEPAFSANYSDITLTVISTLHNELNILRRNCQHGWIGDNINKSSSLGDFLANNGFRVSDKGKQNAELRNKERMKGVNIIDLLVGSGKVYTGIKHSDDHGPLKSLHRHLGEYYSACHLEHHSSPKPPTNILQMLSWLNGLWYNPVREPLCDYFRGLFKKPKGMENEEYSNIPNEQLKQDAYPNTIMYDDLKPALHDVCHHSHAVLTSILGNGHAGGIYACNFSNNSFNLLYPTDIVQLLCMLFSTLKRLYQQLQFLYQLCSYESDLSGWRDCWYGRDVGGSNWQCNSLQCSDQTCNQNADQTHKQRCDQKCDQHPKCGLKSPLQSFLEDGLQGFLPHNMTVKGSDLTCSNCPRTSPPTPCKTPMGFTDISTMASHRRRGQYIVDILADFCGHQSSPLTKICSLLNSLLPSAPQTLGDMFGFYYQFLDGWNDGQQKLRTQHREEAFGAAANGANFDRPIVLDVSPKLSSVIHRANQSTHRSGDLFSLVRCHANTKSPHPCGTYIQSISRDVYSIFSASNKNLYLSWLVYGTDRFYDLLRELWNECNRNCESKGSKCKMSMCYDICNSKKPQSSSNSKHDESCHSIVECKFTLPTFSKYGFYFESASDLSGMYETDKKRTCRDFCNTLEFILSEKNALHNIVHEIIPNFLKEIRWPFMLTLLALWSLSLLYLLHIAVVRLDVLRIRSHLRSPSSHRIAAQSLLAAARVRALANVKYFSP</sequence>
<organism evidence="2 3">
    <name type="scientific">Babesia ovata</name>
    <dbReference type="NCBI Taxonomy" id="189622"/>
    <lineage>
        <taxon>Eukaryota</taxon>
        <taxon>Sar</taxon>
        <taxon>Alveolata</taxon>
        <taxon>Apicomplexa</taxon>
        <taxon>Aconoidasida</taxon>
        <taxon>Piroplasmida</taxon>
        <taxon>Babesiidae</taxon>
        <taxon>Babesia</taxon>
    </lineage>
</organism>
<accession>A0A2H6KIY4</accession>
<dbReference type="RefSeq" id="XP_028869193.1">
    <property type="nucleotide sequence ID" value="XM_029013360.1"/>
</dbReference>
<evidence type="ECO:0000313" key="2">
    <source>
        <dbReference type="EMBL" id="GBE62950.1"/>
    </source>
</evidence>